<evidence type="ECO:0000256" key="11">
    <source>
        <dbReference type="SAM" id="SignalP"/>
    </source>
</evidence>
<dbReference type="AlphaFoldDB" id="A0A8J5MY04"/>
<evidence type="ECO:0000256" key="3">
    <source>
        <dbReference type="ARBA" id="ARBA00022679"/>
    </source>
</evidence>
<sequence length="563" mass="65374">MKRRVKGVVLAIILCFLLLHLVSFHGLWEAEEVKAQDRHSSAGRCSGSPHHSEKCEHFNTSSDIPMSQNDHNGDDKWTPAINENPQEIYLKTIKFHPPKNIKFSEKLKDKTAPNYNLSKDFPSVMSTSREALLLMEDSQNETVSTKDPFIIPGPAVVSMPDMHENLSNNSKSMRGQFKITAPRLNLSSDLSSPEEFSNNVLPPRPTINKKKKRQVMKDSPLVLLKRDKHWPALLAPSNAAIFSNISFSRYTPEDRQFLEGRVGVYEARARQVAEVCDQHEALDTPISVKTMVWDQKHQPNIIWCELSKVASTSWMINFLRLAHYRENDTSLAHLPPKERDELRFKDSQFEDVNVHSIVYRLFPAPNNTRDRARVFRRALRVIIVRHPFTRLLSAYKDKMTTLTPKPKTFRYRQLQLKIIKRYRPSSSNDTSLFPTFHEFIQYVIDSTAHLKTLKQWKKIVCWTPYWAQCAVCAHDFQLIIKLETMADDERFLIILANLHELEEVHERRNIKASTSNTDNFFRQLSTRQMQQLHQRYLLDFQLFGYTLDKYLSLARDATVTPAT</sequence>
<feature type="chain" id="PRO_5035278846" description="Carbohydrate sulfotransferase" evidence="11">
    <location>
        <begin position="31"/>
        <end position="563"/>
    </location>
</feature>
<dbReference type="InterPro" id="IPR018011">
    <property type="entry name" value="Carb_sulfotrans_8-10"/>
</dbReference>
<keyword evidence="6 9" id="KW-0333">Golgi apparatus</keyword>
<evidence type="ECO:0000256" key="7">
    <source>
        <dbReference type="ARBA" id="ARBA00023136"/>
    </source>
</evidence>
<proteinExistence type="inferred from homology"/>
<keyword evidence="11" id="KW-0732">Signal</keyword>
<keyword evidence="13" id="KW-1185">Reference proteome</keyword>
<evidence type="ECO:0000256" key="1">
    <source>
        <dbReference type="ARBA" id="ARBA00004323"/>
    </source>
</evidence>
<evidence type="ECO:0000313" key="12">
    <source>
        <dbReference type="EMBL" id="KAG7168590.1"/>
    </source>
</evidence>
<evidence type="ECO:0000256" key="5">
    <source>
        <dbReference type="ARBA" id="ARBA00022989"/>
    </source>
</evidence>
<keyword evidence="5" id="KW-1133">Transmembrane helix</keyword>
<accession>A0A8J5MY04</accession>
<evidence type="ECO:0000256" key="9">
    <source>
        <dbReference type="RuleBase" id="RU364020"/>
    </source>
</evidence>
<dbReference type="EC" id="2.8.2.-" evidence="9"/>
<comment type="caution">
    <text evidence="12">The sequence shown here is derived from an EMBL/GenBank/DDBJ whole genome shotgun (WGS) entry which is preliminary data.</text>
</comment>
<evidence type="ECO:0000313" key="13">
    <source>
        <dbReference type="Proteomes" id="UP000747542"/>
    </source>
</evidence>
<keyword evidence="7" id="KW-0472">Membrane</keyword>
<dbReference type="OrthoDB" id="6369247at2759"/>
<dbReference type="Proteomes" id="UP000747542">
    <property type="component" value="Unassembled WGS sequence"/>
</dbReference>
<keyword evidence="4" id="KW-0812">Transmembrane</keyword>
<evidence type="ECO:0000256" key="2">
    <source>
        <dbReference type="ARBA" id="ARBA00006339"/>
    </source>
</evidence>
<evidence type="ECO:0000256" key="10">
    <source>
        <dbReference type="SAM" id="MobiDB-lite"/>
    </source>
</evidence>
<keyword evidence="3 9" id="KW-0808">Transferase</keyword>
<dbReference type="GO" id="GO:0000139">
    <property type="term" value="C:Golgi membrane"/>
    <property type="evidence" value="ECO:0007669"/>
    <property type="project" value="UniProtKB-SubCell"/>
</dbReference>
<dbReference type="InterPro" id="IPR005331">
    <property type="entry name" value="Sulfotransferase"/>
</dbReference>
<reference evidence="12" key="1">
    <citation type="journal article" date="2021" name="Sci. Adv.">
        <title>The American lobster genome reveals insights on longevity, neural, and immune adaptations.</title>
        <authorList>
            <person name="Polinski J.M."/>
            <person name="Zimin A.V."/>
            <person name="Clark K.F."/>
            <person name="Kohn A.B."/>
            <person name="Sadowski N."/>
            <person name="Timp W."/>
            <person name="Ptitsyn A."/>
            <person name="Khanna P."/>
            <person name="Romanova D.Y."/>
            <person name="Williams P."/>
            <person name="Greenwood S.J."/>
            <person name="Moroz L.L."/>
            <person name="Walt D.R."/>
            <person name="Bodnar A.G."/>
        </authorList>
    </citation>
    <scope>NUCLEOTIDE SEQUENCE</scope>
    <source>
        <strain evidence="12">GMGI-L3</strain>
    </source>
</reference>
<dbReference type="PANTHER" id="PTHR12137">
    <property type="entry name" value="CARBOHYDRATE SULFOTRANSFERASE"/>
    <property type="match status" value="1"/>
</dbReference>
<comment type="similarity">
    <text evidence="2 9">Belongs to the sulfotransferase 2 family.</text>
</comment>
<dbReference type="Pfam" id="PF03567">
    <property type="entry name" value="Sulfotransfer_2"/>
    <property type="match status" value="1"/>
</dbReference>
<dbReference type="GO" id="GO:0016051">
    <property type="term" value="P:carbohydrate biosynthetic process"/>
    <property type="evidence" value="ECO:0007669"/>
    <property type="project" value="InterPro"/>
</dbReference>
<feature type="compositionally biased region" description="Polar residues" evidence="10">
    <location>
        <begin position="190"/>
        <end position="200"/>
    </location>
</feature>
<gene>
    <name evidence="12" type="primary">Chst11-L16</name>
    <name evidence="12" type="ORF">Hamer_G021497</name>
</gene>
<keyword evidence="8 9" id="KW-0325">Glycoprotein</keyword>
<evidence type="ECO:0000256" key="8">
    <source>
        <dbReference type="ARBA" id="ARBA00023180"/>
    </source>
</evidence>
<dbReference type="GO" id="GO:0008146">
    <property type="term" value="F:sulfotransferase activity"/>
    <property type="evidence" value="ECO:0007669"/>
    <property type="project" value="InterPro"/>
</dbReference>
<dbReference type="PANTHER" id="PTHR12137:SF54">
    <property type="entry name" value="CARBOHYDRATE SULFOTRANSFERASE"/>
    <property type="match status" value="1"/>
</dbReference>
<feature type="signal peptide" evidence="11">
    <location>
        <begin position="1"/>
        <end position="30"/>
    </location>
</feature>
<keyword evidence="9" id="KW-0735">Signal-anchor</keyword>
<comment type="subcellular location">
    <subcellularLocation>
        <location evidence="1 9">Golgi apparatus membrane</location>
        <topology evidence="1 9">Single-pass type II membrane protein</topology>
    </subcellularLocation>
</comment>
<keyword evidence="9" id="KW-0119">Carbohydrate metabolism</keyword>
<feature type="compositionally biased region" description="Polar residues" evidence="10">
    <location>
        <begin position="58"/>
        <end position="70"/>
    </location>
</feature>
<organism evidence="12 13">
    <name type="scientific">Homarus americanus</name>
    <name type="common">American lobster</name>
    <dbReference type="NCBI Taxonomy" id="6706"/>
    <lineage>
        <taxon>Eukaryota</taxon>
        <taxon>Metazoa</taxon>
        <taxon>Ecdysozoa</taxon>
        <taxon>Arthropoda</taxon>
        <taxon>Crustacea</taxon>
        <taxon>Multicrustacea</taxon>
        <taxon>Malacostraca</taxon>
        <taxon>Eumalacostraca</taxon>
        <taxon>Eucarida</taxon>
        <taxon>Decapoda</taxon>
        <taxon>Pleocyemata</taxon>
        <taxon>Astacidea</taxon>
        <taxon>Nephropoidea</taxon>
        <taxon>Nephropidae</taxon>
        <taxon>Homarus</taxon>
    </lineage>
</organism>
<feature type="region of interest" description="Disordered" evidence="10">
    <location>
        <begin position="190"/>
        <end position="212"/>
    </location>
</feature>
<evidence type="ECO:0000256" key="6">
    <source>
        <dbReference type="ARBA" id="ARBA00023034"/>
    </source>
</evidence>
<dbReference type="EMBL" id="JAHLQT010019984">
    <property type="protein sequence ID" value="KAG7168590.1"/>
    <property type="molecule type" value="Genomic_DNA"/>
</dbReference>
<evidence type="ECO:0000256" key="4">
    <source>
        <dbReference type="ARBA" id="ARBA00022692"/>
    </source>
</evidence>
<feature type="region of interest" description="Disordered" evidence="10">
    <location>
        <begin position="40"/>
        <end position="70"/>
    </location>
</feature>
<name>A0A8J5MY04_HOMAM</name>
<protein>
    <recommendedName>
        <fullName evidence="9">Carbohydrate sulfotransferase</fullName>
        <ecNumber evidence="9">2.8.2.-</ecNumber>
    </recommendedName>
</protein>